<comment type="similarity">
    <text evidence="2">Belongs to the SdhE FAD assembly factor family.</text>
</comment>
<gene>
    <name evidence="6" type="ORF">NCTC13315_01690</name>
</gene>
<comment type="subcellular location">
    <subcellularLocation>
        <location evidence="1">Cytoplasm</location>
    </subcellularLocation>
</comment>
<accession>A0A378I369</accession>
<dbReference type="GO" id="GO:0006105">
    <property type="term" value="P:succinate metabolic process"/>
    <property type="evidence" value="ECO:0007669"/>
    <property type="project" value="TreeGrafter"/>
</dbReference>
<evidence type="ECO:0000256" key="4">
    <source>
        <dbReference type="ARBA" id="ARBA00022490"/>
    </source>
</evidence>
<keyword evidence="4" id="KW-0963">Cytoplasm</keyword>
<dbReference type="SUPFAM" id="SSF109910">
    <property type="entry name" value="YgfY-like"/>
    <property type="match status" value="1"/>
</dbReference>
<dbReference type="Gene3D" id="1.10.150.250">
    <property type="entry name" value="Flavinator of succinate dehydrogenase"/>
    <property type="match status" value="1"/>
</dbReference>
<evidence type="ECO:0000256" key="1">
    <source>
        <dbReference type="ARBA" id="ARBA00004496"/>
    </source>
</evidence>
<evidence type="ECO:0000256" key="3">
    <source>
        <dbReference type="ARBA" id="ARBA00019418"/>
    </source>
</evidence>
<dbReference type="GO" id="GO:0005737">
    <property type="term" value="C:cytoplasm"/>
    <property type="evidence" value="ECO:0007669"/>
    <property type="project" value="UniProtKB-SubCell"/>
</dbReference>
<dbReference type="Proteomes" id="UP000254968">
    <property type="component" value="Unassembled WGS sequence"/>
</dbReference>
<keyword evidence="5" id="KW-0143">Chaperone</keyword>
<dbReference type="EMBL" id="UGNV01000001">
    <property type="protein sequence ID" value="STX29155.1"/>
    <property type="molecule type" value="Genomic_DNA"/>
</dbReference>
<protein>
    <recommendedName>
        <fullName evidence="3">FAD assembly factor SdhE</fullName>
    </recommendedName>
</protein>
<reference evidence="6 7" key="1">
    <citation type="submission" date="2018-06" db="EMBL/GenBank/DDBJ databases">
        <authorList>
            <consortium name="Pathogen Informatics"/>
            <person name="Doyle S."/>
        </authorList>
    </citation>
    <scope>NUCLEOTIDE SEQUENCE [LARGE SCALE GENOMIC DNA]</scope>
    <source>
        <strain evidence="6 7">NCTC13315</strain>
    </source>
</reference>
<organism evidence="6 7">
    <name type="scientific">Legionella beliardensis</name>
    <dbReference type="NCBI Taxonomy" id="91822"/>
    <lineage>
        <taxon>Bacteria</taxon>
        <taxon>Pseudomonadati</taxon>
        <taxon>Pseudomonadota</taxon>
        <taxon>Gammaproteobacteria</taxon>
        <taxon>Legionellales</taxon>
        <taxon>Legionellaceae</taxon>
        <taxon>Legionella</taxon>
    </lineage>
</organism>
<sequence length="84" mass="9883">MIDTTRKARIKWQCRRGMLELDLILNQFIKQALDKLNESQIAAFEQLLTISDPELYCWLMGNDKPSNKDLLAVVELIQMYNQPR</sequence>
<keyword evidence="7" id="KW-1185">Reference proteome</keyword>
<dbReference type="AlphaFoldDB" id="A0A378I369"/>
<evidence type="ECO:0000256" key="2">
    <source>
        <dbReference type="ARBA" id="ARBA00008571"/>
    </source>
</evidence>
<evidence type="ECO:0000313" key="6">
    <source>
        <dbReference type="EMBL" id="STX29155.1"/>
    </source>
</evidence>
<evidence type="ECO:0000256" key="5">
    <source>
        <dbReference type="ARBA" id="ARBA00023186"/>
    </source>
</evidence>
<dbReference type="InterPro" id="IPR050531">
    <property type="entry name" value="SdhE_FAD_assembly_factor"/>
</dbReference>
<dbReference type="InterPro" id="IPR036714">
    <property type="entry name" value="SDH_sf"/>
</dbReference>
<dbReference type="RefSeq" id="WP_242604220.1">
    <property type="nucleotide sequence ID" value="NZ_CAAAHO010000004.1"/>
</dbReference>
<dbReference type="Pfam" id="PF03937">
    <property type="entry name" value="Sdh5"/>
    <property type="match status" value="1"/>
</dbReference>
<evidence type="ECO:0000313" key="7">
    <source>
        <dbReference type="Proteomes" id="UP000254968"/>
    </source>
</evidence>
<proteinExistence type="inferred from homology"/>
<name>A0A378I369_9GAMM</name>
<dbReference type="PANTHER" id="PTHR39585">
    <property type="entry name" value="FAD ASSEMBLY FACTOR SDHE"/>
    <property type="match status" value="1"/>
</dbReference>
<dbReference type="PANTHER" id="PTHR39585:SF1">
    <property type="entry name" value="FAD ASSEMBLY FACTOR SDHE"/>
    <property type="match status" value="1"/>
</dbReference>
<dbReference type="InterPro" id="IPR005631">
    <property type="entry name" value="SDH"/>
</dbReference>